<dbReference type="InterPro" id="IPR057666">
    <property type="entry name" value="DrpA_SLOG"/>
</dbReference>
<sequence>MAKTRRDTRAASFASLGPPVNAYRMMKNFITAPLPPLTGGTALCVPDGPRREMSAADARVKREGCAHTADAAFESSQVGADAEDIKAWLRLCAAPGVPPAAVRRLLAAFGLPAVIFRTDPARLASVVSHEVVARLLARPSAALADLSARTLDWAAQPGCAVLTLAESAYPRALLDLGDAPPLLYCRGDVGLPNRAGSASVAIVGSRLATPQGRENARHFARRLGEAGVTVVSGLAAGIDGLAHEGALDTPGGTCAVIGTGPDLVYPSRHRALAERIASAASGLVISAFHVGTPPRPAHFPQRNRLIAALARCTLVVEAATKSGSLITARLAGELGRDVLAVPGSIHAQQSAGCHALIRDGATLVTSPDDVLEALGLMGNVQNTGNATGATTRQAPKTVPRNAANQSSGNMTGPSPIDGPGEAEVARRVPHRTVTAAGSDAPACPADLAPPAAAILEALGYDPSSADTLCVRTGLNIVTVLQHLSVLELDGWIARAPGACFVRLTHPTRA</sequence>
<evidence type="ECO:0000256" key="2">
    <source>
        <dbReference type="SAM" id="MobiDB-lite"/>
    </source>
</evidence>
<dbReference type="InterPro" id="IPR041614">
    <property type="entry name" value="DprA_WH"/>
</dbReference>
<comment type="similarity">
    <text evidence="1">Belongs to the DprA/Smf family.</text>
</comment>
<reference evidence="5 6" key="1">
    <citation type="submission" date="2019-08" db="EMBL/GenBank/DDBJ databases">
        <authorList>
            <person name="Peeters C."/>
        </authorList>
    </citation>
    <scope>NUCLEOTIDE SEQUENCE [LARGE SCALE GENOMIC DNA]</scope>
    <source>
        <strain evidence="5 6">LMG 31114</strain>
    </source>
</reference>
<organism evidence="5 6">
    <name type="scientific">Pandoraea pneumonica</name>
    <dbReference type="NCBI Taxonomy" id="2508299"/>
    <lineage>
        <taxon>Bacteria</taxon>
        <taxon>Pseudomonadati</taxon>
        <taxon>Pseudomonadota</taxon>
        <taxon>Betaproteobacteria</taxon>
        <taxon>Burkholderiales</taxon>
        <taxon>Burkholderiaceae</taxon>
        <taxon>Pandoraea</taxon>
    </lineage>
</organism>
<evidence type="ECO:0000256" key="1">
    <source>
        <dbReference type="ARBA" id="ARBA00006525"/>
    </source>
</evidence>
<dbReference type="Gene3D" id="1.10.10.10">
    <property type="entry name" value="Winged helix-like DNA-binding domain superfamily/Winged helix DNA-binding domain"/>
    <property type="match status" value="1"/>
</dbReference>
<dbReference type="GO" id="GO:0009294">
    <property type="term" value="P:DNA-mediated transformation"/>
    <property type="evidence" value="ECO:0007669"/>
    <property type="project" value="InterPro"/>
</dbReference>
<gene>
    <name evidence="5" type="primary">dprA</name>
    <name evidence="5" type="ORF">PPN31114_02261</name>
</gene>
<evidence type="ECO:0000259" key="3">
    <source>
        <dbReference type="Pfam" id="PF02481"/>
    </source>
</evidence>
<dbReference type="AlphaFoldDB" id="A0A5E4UX85"/>
<dbReference type="InterPro" id="IPR003488">
    <property type="entry name" value="DprA"/>
</dbReference>
<dbReference type="Proteomes" id="UP000366945">
    <property type="component" value="Unassembled WGS sequence"/>
</dbReference>
<feature type="compositionally biased region" description="Polar residues" evidence="2">
    <location>
        <begin position="402"/>
        <end position="412"/>
    </location>
</feature>
<feature type="domain" description="Smf/DprA SLOG" evidence="3">
    <location>
        <begin position="161"/>
        <end position="374"/>
    </location>
</feature>
<protein>
    <submittedName>
        <fullName evidence="5">DNA processing protein DprA</fullName>
    </submittedName>
</protein>
<dbReference type="EMBL" id="CABPSK010000002">
    <property type="protein sequence ID" value="VVE03719.1"/>
    <property type="molecule type" value="Genomic_DNA"/>
</dbReference>
<dbReference type="PANTHER" id="PTHR43022">
    <property type="entry name" value="PROTEIN SMF"/>
    <property type="match status" value="1"/>
</dbReference>
<evidence type="ECO:0000259" key="4">
    <source>
        <dbReference type="Pfam" id="PF17782"/>
    </source>
</evidence>
<accession>A0A5E4UX85</accession>
<dbReference type="Pfam" id="PF02481">
    <property type="entry name" value="DNA_processg_A"/>
    <property type="match status" value="1"/>
</dbReference>
<evidence type="ECO:0000313" key="6">
    <source>
        <dbReference type="Proteomes" id="UP000366945"/>
    </source>
</evidence>
<feature type="domain" description="DprA winged helix" evidence="4">
    <location>
        <begin position="439"/>
        <end position="497"/>
    </location>
</feature>
<evidence type="ECO:0000313" key="5">
    <source>
        <dbReference type="EMBL" id="VVE03719.1"/>
    </source>
</evidence>
<proteinExistence type="inferred from homology"/>
<dbReference type="Pfam" id="PF17782">
    <property type="entry name" value="WHD_DprA"/>
    <property type="match status" value="1"/>
</dbReference>
<feature type="compositionally biased region" description="Polar residues" evidence="2">
    <location>
        <begin position="382"/>
        <end position="394"/>
    </location>
</feature>
<feature type="region of interest" description="Disordered" evidence="2">
    <location>
        <begin position="382"/>
        <end position="422"/>
    </location>
</feature>
<dbReference type="SUPFAM" id="SSF102405">
    <property type="entry name" value="MCP/YpsA-like"/>
    <property type="match status" value="1"/>
</dbReference>
<dbReference type="Gene3D" id="3.40.50.450">
    <property type="match status" value="1"/>
</dbReference>
<dbReference type="InterPro" id="IPR036388">
    <property type="entry name" value="WH-like_DNA-bd_sf"/>
</dbReference>
<dbReference type="PANTHER" id="PTHR43022:SF1">
    <property type="entry name" value="PROTEIN SMF"/>
    <property type="match status" value="1"/>
</dbReference>
<keyword evidence="6" id="KW-1185">Reference proteome</keyword>
<name>A0A5E4UX85_9BURK</name>
<dbReference type="NCBIfam" id="TIGR00732">
    <property type="entry name" value="dprA"/>
    <property type="match status" value="1"/>
</dbReference>